<dbReference type="CDD" id="cd02947">
    <property type="entry name" value="TRX_family"/>
    <property type="match status" value="1"/>
</dbReference>
<dbReference type="GO" id="GO:0015035">
    <property type="term" value="F:protein-disulfide reductase activity"/>
    <property type="evidence" value="ECO:0007669"/>
    <property type="project" value="TreeGrafter"/>
</dbReference>
<evidence type="ECO:0000313" key="7">
    <source>
        <dbReference type="Proteomes" id="UP000192920"/>
    </source>
</evidence>
<sequence length="145" mass="15712">MQLVCPSCGARNRVPDERLLESPKCGKCAGALLAAAPLALSDTALPGFLAGTELPVLVDFWAGWCGPCQMMAPQFAAAAKARPTLRCVKVDTEQAPQASRHYQIRSIPTLILFWQGRELARHSGVMQASELLQWAERQLQAAGVR</sequence>
<dbReference type="NCBIfam" id="NF008229">
    <property type="entry name" value="PRK10996.1"/>
    <property type="match status" value="1"/>
</dbReference>
<keyword evidence="3" id="KW-1015">Disulfide bond</keyword>
<dbReference type="EMBL" id="FXAG01000002">
    <property type="protein sequence ID" value="SME98696.1"/>
    <property type="molecule type" value="Genomic_DNA"/>
</dbReference>
<organism evidence="6 7">
    <name type="scientific">Pseudogulbenkiania subflava DSM 22618</name>
    <dbReference type="NCBI Taxonomy" id="1123014"/>
    <lineage>
        <taxon>Bacteria</taxon>
        <taxon>Pseudomonadati</taxon>
        <taxon>Pseudomonadota</taxon>
        <taxon>Betaproteobacteria</taxon>
        <taxon>Neisseriales</taxon>
        <taxon>Chromobacteriaceae</taxon>
        <taxon>Pseudogulbenkiania</taxon>
    </lineage>
</organism>
<dbReference type="STRING" id="1123014.SAMN02745746_00537"/>
<feature type="domain" description="Thioredoxin" evidence="5">
    <location>
        <begin position="34"/>
        <end position="140"/>
    </location>
</feature>
<protein>
    <submittedName>
        <fullName evidence="6">Thioredoxin</fullName>
    </submittedName>
</protein>
<dbReference type="PROSITE" id="PS00194">
    <property type="entry name" value="THIOREDOXIN_1"/>
    <property type="match status" value="1"/>
</dbReference>
<dbReference type="Gene3D" id="3.40.30.10">
    <property type="entry name" value="Glutaredoxin"/>
    <property type="match status" value="1"/>
</dbReference>
<dbReference type="Gene3D" id="2.30.30.380">
    <property type="entry name" value="Zn-finger domain of Sec23/24"/>
    <property type="match status" value="1"/>
</dbReference>
<dbReference type="PANTHER" id="PTHR45663:SF11">
    <property type="entry name" value="GEO12009P1"/>
    <property type="match status" value="1"/>
</dbReference>
<dbReference type="InterPro" id="IPR036249">
    <property type="entry name" value="Thioredoxin-like_sf"/>
</dbReference>
<dbReference type="Proteomes" id="UP000192920">
    <property type="component" value="Unassembled WGS sequence"/>
</dbReference>
<dbReference type="PROSITE" id="PS51352">
    <property type="entry name" value="THIOREDOXIN_2"/>
    <property type="match status" value="1"/>
</dbReference>
<dbReference type="GO" id="GO:0005829">
    <property type="term" value="C:cytosol"/>
    <property type="evidence" value="ECO:0007669"/>
    <property type="project" value="TreeGrafter"/>
</dbReference>
<evidence type="ECO:0000313" key="6">
    <source>
        <dbReference type="EMBL" id="SME98696.1"/>
    </source>
</evidence>
<gene>
    <name evidence="6" type="ORF">SAMN02745746_00537</name>
</gene>
<dbReference type="AlphaFoldDB" id="A0A1Y6BFG0"/>
<dbReference type="PANTHER" id="PTHR45663">
    <property type="entry name" value="GEO12009P1"/>
    <property type="match status" value="1"/>
</dbReference>
<dbReference type="PRINTS" id="PR00421">
    <property type="entry name" value="THIOREDOXIN"/>
</dbReference>
<dbReference type="InterPro" id="IPR049299">
    <property type="entry name" value="Thio2_N"/>
</dbReference>
<dbReference type="Pfam" id="PF00085">
    <property type="entry name" value="Thioredoxin"/>
    <property type="match status" value="1"/>
</dbReference>
<dbReference type="Pfam" id="PF21352">
    <property type="entry name" value="Zn_ribbon_Thio2"/>
    <property type="match status" value="1"/>
</dbReference>
<accession>A0A1Y6BFG0</accession>
<evidence type="ECO:0000259" key="5">
    <source>
        <dbReference type="PROSITE" id="PS51352"/>
    </source>
</evidence>
<dbReference type="GO" id="GO:0045454">
    <property type="term" value="P:cell redox homeostasis"/>
    <property type="evidence" value="ECO:0007669"/>
    <property type="project" value="TreeGrafter"/>
</dbReference>
<proteinExistence type="predicted"/>
<evidence type="ECO:0000256" key="4">
    <source>
        <dbReference type="ARBA" id="ARBA00023284"/>
    </source>
</evidence>
<evidence type="ECO:0000256" key="1">
    <source>
        <dbReference type="ARBA" id="ARBA00022448"/>
    </source>
</evidence>
<name>A0A1Y6BFG0_9NEIS</name>
<evidence type="ECO:0000256" key="2">
    <source>
        <dbReference type="ARBA" id="ARBA00022982"/>
    </source>
</evidence>
<keyword evidence="1" id="KW-0813">Transport</keyword>
<reference evidence="7" key="1">
    <citation type="submission" date="2017-04" db="EMBL/GenBank/DDBJ databases">
        <authorList>
            <person name="Varghese N."/>
            <person name="Submissions S."/>
        </authorList>
    </citation>
    <scope>NUCLEOTIDE SEQUENCE [LARGE SCALE GENOMIC DNA]</scope>
    <source>
        <strain evidence="7">DSM 22618</strain>
    </source>
</reference>
<dbReference type="RefSeq" id="WP_085274895.1">
    <property type="nucleotide sequence ID" value="NZ_FXAG01000002.1"/>
</dbReference>
<keyword evidence="7" id="KW-1185">Reference proteome</keyword>
<keyword evidence="2" id="KW-0249">Electron transport</keyword>
<evidence type="ECO:0000256" key="3">
    <source>
        <dbReference type="ARBA" id="ARBA00023157"/>
    </source>
</evidence>
<keyword evidence="4" id="KW-0676">Redox-active center</keyword>
<dbReference type="InterPro" id="IPR017937">
    <property type="entry name" value="Thioredoxin_CS"/>
</dbReference>
<dbReference type="SUPFAM" id="SSF52833">
    <property type="entry name" value="Thioredoxin-like"/>
    <property type="match status" value="1"/>
</dbReference>
<dbReference type="InterPro" id="IPR013766">
    <property type="entry name" value="Thioredoxin_domain"/>
</dbReference>